<proteinExistence type="predicted"/>
<gene>
    <name evidence="1" type="ORF">LSALG_LOCUS32107</name>
</gene>
<name>A0AA35ZJ25_LACSI</name>
<organism evidence="1 2">
    <name type="scientific">Lactuca saligna</name>
    <name type="common">Willowleaf lettuce</name>
    <dbReference type="NCBI Taxonomy" id="75948"/>
    <lineage>
        <taxon>Eukaryota</taxon>
        <taxon>Viridiplantae</taxon>
        <taxon>Streptophyta</taxon>
        <taxon>Embryophyta</taxon>
        <taxon>Tracheophyta</taxon>
        <taxon>Spermatophyta</taxon>
        <taxon>Magnoliopsida</taxon>
        <taxon>eudicotyledons</taxon>
        <taxon>Gunneridae</taxon>
        <taxon>Pentapetalae</taxon>
        <taxon>asterids</taxon>
        <taxon>campanulids</taxon>
        <taxon>Asterales</taxon>
        <taxon>Asteraceae</taxon>
        <taxon>Cichorioideae</taxon>
        <taxon>Cichorieae</taxon>
        <taxon>Lactucinae</taxon>
        <taxon>Lactuca</taxon>
    </lineage>
</organism>
<protein>
    <submittedName>
        <fullName evidence="1">Uncharacterized protein</fullName>
    </submittedName>
</protein>
<dbReference type="Proteomes" id="UP001177003">
    <property type="component" value="Chromosome 7"/>
</dbReference>
<sequence>MHSNSSNHQQLFATQIDDMIHTFFNSFSNMLLNLVVVISLEDLFQTCLALSSLSWRHDSESLDSDTNRCNGNLGFDKSITNVDLYTQIPTATLPNPLIHSYVNTESRQQYTIQQRIKYWNRWKQNILLVISNQKGSGHSNKGSMGNKNKTKMYFIIIPTSPRQQANQVVCSTEKTRKQEVCLVGDDELTIGRSSYIQINDIKTNGDGDV</sequence>
<keyword evidence="2" id="KW-1185">Reference proteome</keyword>
<evidence type="ECO:0000313" key="2">
    <source>
        <dbReference type="Proteomes" id="UP001177003"/>
    </source>
</evidence>
<dbReference type="EMBL" id="OX465083">
    <property type="protein sequence ID" value="CAI9293074.1"/>
    <property type="molecule type" value="Genomic_DNA"/>
</dbReference>
<accession>A0AA35ZJ25</accession>
<dbReference type="AlphaFoldDB" id="A0AA35ZJ25"/>
<evidence type="ECO:0000313" key="1">
    <source>
        <dbReference type="EMBL" id="CAI9293074.1"/>
    </source>
</evidence>
<reference evidence="1" key="1">
    <citation type="submission" date="2023-04" db="EMBL/GenBank/DDBJ databases">
        <authorList>
            <person name="Vijverberg K."/>
            <person name="Xiong W."/>
            <person name="Schranz E."/>
        </authorList>
    </citation>
    <scope>NUCLEOTIDE SEQUENCE</scope>
</reference>